<organism evidence="3 4">
    <name type="scientific">Streptomyces lincolnensis</name>
    <dbReference type="NCBI Taxonomy" id="1915"/>
    <lineage>
        <taxon>Bacteria</taxon>
        <taxon>Bacillati</taxon>
        <taxon>Actinomycetota</taxon>
        <taxon>Actinomycetes</taxon>
        <taxon>Kitasatosporales</taxon>
        <taxon>Streptomycetaceae</taxon>
        <taxon>Streptomyces</taxon>
    </lineage>
</organism>
<keyword evidence="1 3" id="KW-0808">Transferase</keyword>
<proteinExistence type="predicted"/>
<feature type="region of interest" description="Disordered" evidence="2">
    <location>
        <begin position="117"/>
        <end position="167"/>
    </location>
</feature>
<dbReference type="Gene3D" id="3.40.50.2000">
    <property type="entry name" value="Glycogen Phosphorylase B"/>
    <property type="match status" value="2"/>
</dbReference>
<evidence type="ECO:0000313" key="3">
    <source>
        <dbReference type="EMBL" id="ANS69814.1"/>
    </source>
</evidence>
<sequence>MPAPWPLQPSGPAVVQTGAWLLPDTRPLSGEPTRFLDAGEPPLYCGFGSGRARESVTKSVLDAARALGLRLVLSSGWAELSLGEDAPDCLPIGEVNQRELFRRVAAVIHHRGRAVRGAAGDRPAGLRPVLLRPPRRPPRHRRRTPCRSTHRRTPSSPLSAAPSATKVAERAGTVAASMRTGGALVAARRLIAAGA</sequence>
<protein>
    <submittedName>
        <fullName evidence="3">Glycosyltransferase GtfE</fullName>
    </submittedName>
</protein>
<keyword evidence="4" id="KW-1185">Reference proteome</keyword>
<dbReference type="PANTHER" id="PTHR48050">
    <property type="entry name" value="STEROL 3-BETA-GLUCOSYLTRANSFERASE"/>
    <property type="match status" value="1"/>
</dbReference>
<feature type="compositionally biased region" description="Low complexity" evidence="2">
    <location>
        <begin position="117"/>
        <end position="132"/>
    </location>
</feature>
<evidence type="ECO:0000313" key="4">
    <source>
        <dbReference type="Proteomes" id="UP000092598"/>
    </source>
</evidence>
<dbReference type="RefSeq" id="WP_067443342.1">
    <property type="nucleotide sequence ID" value="NZ_CP016438.1"/>
</dbReference>
<dbReference type="AlphaFoldDB" id="A0A1B1MMN3"/>
<name>A0A1B1MMN3_STRLN</name>
<dbReference type="SUPFAM" id="SSF53756">
    <property type="entry name" value="UDP-Glycosyltransferase/glycogen phosphorylase"/>
    <property type="match status" value="1"/>
</dbReference>
<dbReference type="InterPro" id="IPR050426">
    <property type="entry name" value="Glycosyltransferase_28"/>
</dbReference>
<dbReference type="EMBL" id="CP016438">
    <property type="protein sequence ID" value="ANS69814.1"/>
    <property type="molecule type" value="Genomic_DNA"/>
</dbReference>
<gene>
    <name evidence="3" type="ORF">SLINC_7590</name>
</gene>
<dbReference type="GO" id="GO:0016740">
    <property type="term" value="F:transferase activity"/>
    <property type="evidence" value="ECO:0007669"/>
    <property type="project" value="UniProtKB-KW"/>
</dbReference>
<dbReference type="Proteomes" id="UP000092598">
    <property type="component" value="Chromosome"/>
</dbReference>
<feature type="compositionally biased region" description="Basic residues" evidence="2">
    <location>
        <begin position="133"/>
        <end position="153"/>
    </location>
</feature>
<dbReference type="KEGG" id="sls:SLINC_7590"/>
<evidence type="ECO:0000256" key="1">
    <source>
        <dbReference type="ARBA" id="ARBA00022679"/>
    </source>
</evidence>
<reference evidence="3 4" key="1">
    <citation type="submission" date="2016-07" db="EMBL/GenBank/DDBJ databases">
        <title>Enhancement of antibiotic productionsby engineered nitrateutilization in actinobacteria.</title>
        <authorList>
            <person name="Meng S.C."/>
        </authorList>
    </citation>
    <scope>NUCLEOTIDE SEQUENCE [LARGE SCALE GENOMIC DNA]</scope>
    <source>
        <strain evidence="3 4">NRRL 2936</strain>
    </source>
</reference>
<accession>A0A1B1MMN3</accession>
<dbReference type="STRING" id="1915.SLINC_7590"/>
<dbReference type="OrthoDB" id="3253247at2"/>
<evidence type="ECO:0000256" key="2">
    <source>
        <dbReference type="SAM" id="MobiDB-lite"/>
    </source>
</evidence>
<feature type="compositionally biased region" description="Low complexity" evidence="2">
    <location>
        <begin position="154"/>
        <end position="164"/>
    </location>
</feature>
<dbReference type="PANTHER" id="PTHR48050:SF13">
    <property type="entry name" value="STEROL 3-BETA-GLUCOSYLTRANSFERASE UGT80A2"/>
    <property type="match status" value="1"/>
</dbReference>